<dbReference type="EMBL" id="JAOTHD010000052">
    <property type="protein sequence ID" value="MDB6247650.1"/>
    <property type="molecule type" value="Genomic_DNA"/>
</dbReference>
<evidence type="ECO:0000313" key="2">
    <source>
        <dbReference type="Proteomes" id="UP001141961"/>
    </source>
</evidence>
<proteinExistence type="predicted"/>
<dbReference type="RefSeq" id="WP_271327304.1">
    <property type="nucleotide sequence ID" value="NZ_JAOTHC010000048.1"/>
</dbReference>
<sequence length="84" mass="9980">MLERYFKTKQDFDKYLDETYDPDAFEKSFEQFLNSLVSSSYILDIKVNNFNNNEDITNNTSVHKIVNNLNNKTIFESEDSFSFN</sequence>
<organism evidence="1 2">
    <name type="scientific">Lactobacillus amylovorus</name>
    <dbReference type="NCBI Taxonomy" id="1604"/>
    <lineage>
        <taxon>Bacteria</taxon>
        <taxon>Bacillati</taxon>
        <taxon>Bacillota</taxon>
        <taxon>Bacilli</taxon>
        <taxon>Lactobacillales</taxon>
        <taxon>Lactobacillaceae</taxon>
        <taxon>Lactobacillus</taxon>
    </lineage>
</organism>
<dbReference type="AlphaFoldDB" id="A0AAW6BC44"/>
<reference evidence="1" key="2">
    <citation type="submission" date="2022-10" db="EMBL/GenBank/DDBJ databases">
        <authorList>
            <person name="Kostovova I."/>
            <person name="Moravkova M."/>
            <person name="Pechar R."/>
        </authorList>
    </citation>
    <scope>NUCLEOTIDE SEQUENCE</scope>
    <source>
        <strain evidence="1">M597B</strain>
    </source>
</reference>
<comment type="caution">
    <text evidence="1">The sequence shown here is derived from an EMBL/GenBank/DDBJ whole genome shotgun (WGS) entry which is preliminary data.</text>
</comment>
<gene>
    <name evidence="1" type="ORF">ODV14_10295</name>
</gene>
<reference evidence="1" key="1">
    <citation type="journal article" date="2022" name="Microorganisms">
        <title>Antibiotic Susceptibility, Resistance Gene Determinants and Corresponding Genomic Regions in Lactobacillus amylovorus Isolates Derived from Wild Boars and Domestic Pigs.</title>
        <authorList>
            <person name="Moravkova M."/>
            <person name="Kostovova I."/>
            <person name="Kavanova K."/>
            <person name="Pechar R."/>
            <person name="Stanek S."/>
            <person name="Brychta A."/>
            <person name="Zeman M."/>
            <person name="Kubasova T."/>
        </authorList>
    </citation>
    <scope>NUCLEOTIDE SEQUENCE</scope>
    <source>
        <strain evidence="1">M597B</strain>
    </source>
</reference>
<dbReference type="Proteomes" id="UP001141961">
    <property type="component" value="Unassembled WGS sequence"/>
</dbReference>
<evidence type="ECO:0000313" key="1">
    <source>
        <dbReference type="EMBL" id="MDB6247650.1"/>
    </source>
</evidence>
<name>A0AAW6BC44_LACAM</name>
<protein>
    <submittedName>
        <fullName evidence="1">Uncharacterized protein</fullName>
    </submittedName>
</protein>
<accession>A0AAW6BC44</accession>